<name>A0A7G9VYS0_9CAUD</name>
<protein>
    <submittedName>
        <fullName evidence="1">Uncharacterized protein</fullName>
    </submittedName>
</protein>
<evidence type="ECO:0000313" key="1">
    <source>
        <dbReference type="EMBL" id="QNO11485.1"/>
    </source>
</evidence>
<proteinExistence type="predicted"/>
<dbReference type="Proteomes" id="UP000516075">
    <property type="component" value="Segment"/>
</dbReference>
<dbReference type="EMBL" id="MT711370">
    <property type="protein sequence ID" value="QNO11485.1"/>
    <property type="molecule type" value="Genomic_DNA"/>
</dbReference>
<dbReference type="RefSeq" id="YP_010772310.1">
    <property type="nucleotide sequence ID" value="NC_074641.1"/>
</dbReference>
<reference evidence="1" key="1">
    <citation type="submission" date="2020-07" db="EMBL/GenBank/DDBJ databases">
        <title>The first head-tailed virus, MFTV1, produced by a hyperthermophilic deep-sea methanogen.</title>
        <authorList>
            <person name="Thiroux S."/>
            <person name="Dupont S."/>
            <person name="Nesbo C.L."/>
            <person name="Bienvenu N."/>
            <person name="Krupovic M."/>
            <person name="L'Haridon S."/>
            <person name="Marie D."/>
            <person name="Forterre P."/>
            <person name="Godfroy A."/>
            <person name="Geslin C."/>
        </authorList>
    </citation>
    <scope>NUCLEOTIDE SEQUENCE [LARGE SCALE GENOMIC DNA]</scope>
</reference>
<dbReference type="KEGG" id="vg:80402019"/>
<keyword evidence="2" id="KW-1185">Reference proteome</keyword>
<dbReference type="GeneID" id="80402019"/>
<organism evidence="1">
    <name type="scientific">Methanocaldococcus fervens tailed virus 1</name>
    <dbReference type="NCBI Taxonomy" id="2759191"/>
    <lineage>
        <taxon>Viruses</taxon>
        <taxon>Duplodnaviria</taxon>
        <taxon>Heunggongvirae</taxon>
        <taxon>Uroviricota</taxon>
        <taxon>Caudoviricetes</taxon>
        <taxon>Fervensviridae</taxon>
        <taxon>Deepoceanvirus</taxon>
        <taxon>Deepoceanvirus guaymasense</taxon>
    </lineage>
</organism>
<accession>A0A7G9VYS0</accession>
<evidence type="ECO:0000313" key="2">
    <source>
        <dbReference type="Proteomes" id="UP000516075"/>
    </source>
</evidence>
<sequence>MKKRGRCSLTNYTNAKALVEEIINKLKESGVKVKSPLSKIQDFHCEADFSIEIENRVAYVDATFTFDKPPNSNMVEKIEAVMTTYNSYLERIDFEADYTKLEFRSVR</sequence>